<dbReference type="InterPro" id="IPR033876">
    <property type="entry name" value="SAP-like"/>
</dbReference>
<evidence type="ECO:0000256" key="4">
    <source>
        <dbReference type="ARBA" id="ARBA00022750"/>
    </source>
</evidence>
<dbReference type="InterPro" id="IPR021109">
    <property type="entry name" value="Peptidase_aspartic_dom_sf"/>
</dbReference>
<feature type="active site" evidence="6">
    <location>
        <position position="309"/>
    </location>
</feature>
<dbReference type="STRING" id="683960.A0A1E3P1Z2"/>
<evidence type="ECO:0000313" key="12">
    <source>
        <dbReference type="Proteomes" id="UP000094112"/>
    </source>
</evidence>
<dbReference type="CDD" id="cd05474">
    <property type="entry name" value="SAP_like"/>
    <property type="match status" value="1"/>
</dbReference>
<dbReference type="Gene3D" id="2.40.70.10">
    <property type="entry name" value="Acid Proteases"/>
    <property type="match status" value="2"/>
</dbReference>
<dbReference type="GO" id="GO:0006508">
    <property type="term" value="P:proteolysis"/>
    <property type="evidence" value="ECO:0007669"/>
    <property type="project" value="UniProtKB-KW"/>
</dbReference>
<dbReference type="Proteomes" id="UP000094112">
    <property type="component" value="Unassembled WGS sequence"/>
</dbReference>
<keyword evidence="7" id="KW-1015">Disulfide bond</keyword>
<dbReference type="RefSeq" id="XP_019038716.1">
    <property type="nucleotide sequence ID" value="XM_019181721.1"/>
</dbReference>
<dbReference type="GO" id="GO:0071944">
    <property type="term" value="C:cell periphery"/>
    <property type="evidence" value="ECO:0007669"/>
    <property type="project" value="UniProtKB-ARBA"/>
</dbReference>
<sequence>MKLLVLFLSTFFIIKSVSCQVVKFDYSKKTQDSNSHTASSPLINKLRKRQDTYQAIGFTDDTVAYYVNLTVGSQGKEILAVLDTGSSDLWFPGPDNTECTNGKPNGPRFVDAPELTSSETNPKESALAELAKDIQNYCSPSNVFNYHNSKTWHSNDTLFKISYLDGSISTGLWGTDNIQVGGIEIPNFSFAVTNSSNASAIFGISFDKSETTYIMNSKPPYTYSNFPMRLKQDGHISKITYSLSSGKPGDFEGTLLVGGVDHAKYSGGLVTVPILSDQTTAVTLSSLGLKTNGSNIETISSTFYKTLLDSGTTTANFPHQLLDPLARKLGSTLTTVKHNSYEYYDVDCSYLGDKNYTFELDFSGKIISVPLSNAVQKQPSNDVCFLKIVSLTDDIIILGDIFLSSAYIVYDLEDQEISIAQANHSSEEDIEPIVTSVPSATKATAYSSTFSKRLPETTTYDVFSTVLI</sequence>
<comment type="similarity">
    <text evidence="1 8">Belongs to the peptidase A1 family.</text>
</comment>
<evidence type="ECO:0000256" key="8">
    <source>
        <dbReference type="RuleBase" id="RU000454"/>
    </source>
</evidence>
<keyword evidence="2 8" id="KW-0645">Protease</keyword>
<feature type="active site" evidence="6">
    <location>
        <position position="83"/>
    </location>
</feature>
<dbReference type="Pfam" id="PF00026">
    <property type="entry name" value="Asp"/>
    <property type="match status" value="1"/>
</dbReference>
<feature type="signal peptide" evidence="9">
    <location>
        <begin position="1"/>
        <end position="19"/>
    </location>
</feature>
<dbReference type="PROSITE" id="PS00141">
    <property type="entry name" value="ASP_PROTEASE"/>
    <property type="match status" value="1"/>
</dbReference>
<protein>
    <recommendedName>
        <fullName evidence="10">Peptidase A1 domain-containing protein</fullName>
    </recommendedName>
</protein>
<dbReference type="AlphaFoldDB" id="A0A1E3P1Z2"/>
<dbReference type="PRINTS" id="PR00792">
    <property type="entry name" value="PEPSIN"/>
</dbReference>
<dbReference type="OrthoDB" id="771136at2759"/>
<accession>A0A1E3P1Z2</accession>
<proteinExistence type="inferred from homology"/>
<gene>
    <name evidence="11" type="ORF">WICANDRAFT_30330</name>
</gene>
<evidence type="ECO:0000259" key="10">
    <source>
        <dbReference type="PROSITE" id="PS51767"/>
    </source>
</evidence>
<dbReference type="InterPro" id="IPR001969">
    <property type="entry name" value="Aspartic_peptidase_AS"/>
</dbReference>
<keyword evidence="3 9" id="KW-0732">Signal</keyword>
<keyword evidence="5 8" id="KW-0378">Hydrolase</keyword>
<dbReference type="PANTHER" id="PTHR47966">
    <property type="entry name" value="BETA-SITE APP-CLEAVING ENZYME, ISOFORM A-RELATED"/>
    <property type="match status" value="1"/>
</dbReference>
<feature type="domain" description="Peptidase A1" evidence="10">
    <location>
        <begin position="65"/>
        <end position="420"/>
    </location>
</feature>
<reference evidence="11 12" key="1">
    <citation type="journal article" date="2016" name="Proc. Natl. Acad. Sci. U.S.A.">
        <title>Comparative genomics of biotechnologically important yeasts.</title>
        <authorList>
            <person name="Riley R."/>
            <person name="Haridas S."/>
            <person name="Wolfe K.H."/>
            <person name="Lopes M.R."/>
            <person name="Hittinger C.T."/>
            <person name="Goeker M."/>
            <person name="Salamov A.A."/>
            <person name="Wisecaver J.H."/>
            <person name="Long T.M."/>
            <person name="Calvey C.H."/>
            <person name="Aerts A.L."/>
            <person name="Barry K.W."/>
            <person name="Choi C."/>
            <person name="Clum A."/>
            <person name="Coughlan A.Y."/>
            <person name="Deshpande S."/>
            <person name="Douglass A.P."/>
            <person name="Hanson S.J."/>
            <person name="Klenk H.-P."/>
            <person name="LaButti K.M."/>
            <person name="Lapidus A."/>
            <person name="Lindquist E.A."/>
            <person name="Lipzen A.M."/>
            <person name="Meier-Kolthoff J.P."/>
            <person name="Ohm R.A."/>
            <person name="Otillar R.P."/>
            <person name="Pangilinan J.L."/>
            <person name="Peng Y."/>
            <person name="Rokas A."/>
            <person name="Rosa C.A."/>
            <person name="Scheuner C."/>
            <person name="Sibirny A.A."/>
            <person name="Slot J.C."/>
            <person name="Stielow J.B."/>
            <person name="Sun H."/>
            <person name="Kurtzman C.P."/>
            <person name="Blackwell M."/>
            <person name="Grigoriev I.V."/>
            <person name="Jeffries T.W."/>
        </authorList>
    </citation>
    <scope>NUCLEOTIDE SEQUENCE [LARGE SCALE GENOMIC DNA]</scope>
    <source>
        <strain evidence="12">ATCC 58044 / CBS 1984 / NCYC 433 / NRRL Y-366-8</strain>
    </source>
</reference>
<dbReference type="EMBL" id="KV454210">
    <property type="protein sequence ID" value="ODQ59509.1"/>
    <property type="molecule type" value="Genomic_DNA"/>
</dbReference>
<evidence type="ECO:0000256" key="6">
    <source>
        <dbReference type="PIRSR" id="PIRSR601461-1"/>
    </source>
</evidence>
<dbReference type="GeneID" id="30198967"/>
<dbReference type="PANTHER" id="PTHR47966:SF65">
    <property type="entry name" value="ASPARTIC-TYPE ENDOPEPTIDASE"/>
    <property type="match status" value="1"/>
</dbReference>
<organism evidence="11 12">
    <name type="scientific">Wickerhamomyces anomalus (strain ATCC 58044 / CBS 1984 / NCYC 433 / NRRL Y-366-8)</name>
    <name type="common">Yeast</name>
    <name type="synonym">Hansenula anomala</name>
    <dbReference type="NCBI Taxonomy" id="683960"/>
    <lineage>
        <taxon>Eukaryota</taxon>
        <taxon>Fungi</taxon>
        <taxon>Dikarya</taxon>
        <taxon>Ascomycota</taxon>
        <taxon>Saccharomycotina</taxon>
        <taxon>Saccharomycetes</taxon>
        <taxon>Phaffomycetales</taxon>
        <taxon>Wickerhamomycetaceae</taxon>
        <taxon>Wickerhamomyces</taxon>
    </lineage>
</organism>
<feature type="disulfide bond" evidence="7">
    <location>
        <begin position="99"/>
        <end position="138"/>
    </location>
</feature>
<keyword evidence="12" id="KW-1185">Reference proteome</keyword>
<evidence type="ECO:0000256" key="2">
    <source>
        <dbReference type="ARBA" id="ARBA00022670"/>
    </source>
</evidence>
<dbReference type="SUPFAM" id="SSF50630">
    <property type="entry name" value="Acid proteases"/>
    <property type="match status" value="1"/>
</dbReference>
<dbReference type="InterPro" id="IPR001461">
    <property type="entry name" value="Aspartic_peptidase_A1"/>
</dbReference>
<evidence type="ECO:0000256" key="7">
    <source>
        <dbReference type="PIRSR" id="PIRSR601461-2"/>
    </source>
</evidence>
<dbReference type="PROSITE" id="PS51767">
    <property type="entry name" value="PEPTIDASE_A1"/>
    <property type="match status" value="1"/>
</dbReference>
<name>A0A1E3P1Z2_WICAA</name>
<evidence type="ECO:0000256" key="1">
    <source>
        <dbReference type="ARBA" id="ARBA00007447"/>
    </source>
</evidence>
<dbReference type="GO" id="GO:0004190">
    <property type="term" value="F:aspartic-type endopeptidase activity"/>
    <property type="evidence" value="ECO:0007669"/>
    <property type="project" value="UniProtKB-KW"/>
</dbReference>
<evidence type="ECO:0000256" key="9">
    <source>
        <dbReference type="SAM" id="SignalP"/>
    </source>
</evidence>
<feature type="chain" id="PRO_5009133621" description="Peptidase A1 domain-containing protein" evidence="9">
    <location>
        <begin position="20"/>
        <end position="468"/>
    </location>
</feature>
<evidence type="ECO:0000256" key="5">
    <source>
        <dbReference type="ARBA" id="ARBA00022801"/>
    </source>
</evidence>
<evidence type="ECO:0000256" key="3">
    <source>
        <dbReference type="ARBA" id="ARBA00022729"/>
    </source>
</evidence>
<keyword evidence="4 8" id="KW-0064">Aspartyl protease</keyword>
<dbReference type="InterPro" id="IPR033121">
    <property type="entry name" value="PEPTIDASE_A1"/>
</dbReference>
<evidence type="ECO:0000313" key="11">
    <source>
        <dbReference type="EMBL" id="ODQ59509.1"/>
    </source>
</evidence>